<accession>A0A401GDN2</accession>
<dbReference type="CDD" id="cd18808">
    <property type="entry name" value="SF1_C_Upf1"/>
    <property type="match status" value="1"/>
</dbReference>
<keyword evidence="13" id="KW-1185">Reference proteome</keyword>
<feature type="domain" description="C3H1-type" evidence="10">
    <location>
        <begin position="1"/>
        <end position="21"/>
    </location>
</feature>
<dbReference type="OrthoDB" id="2423195at2759"/>
<dbReference type="PANTHER" id="PTHR10887:SF341">
    <property type="entry name" value="NFX1-TYPE ZINC FINGER-CONTAINING PROTEIN 1"/>
    <property type="match status" value="1"/>
</dbReference>
<dbReference type="GO" id="GO:0031380">
    <property type="term" value="C:nuclear RNA-directed RNA polymerase complex"/>
    <property type="evidence" value="ECO:0007669"/>
    <property type="project" value="TreeGrafter"/>
</dbReference>
<gene>
    <name evidence="12" type="ORF">SCP_0214510</name>
</gene>
<dbReference type="InterPro" id="IPR046439">
    <property type="entry name" value="ZF_RZ_dom"/>
</dbReference>
<evidence type="ECO:0000313" key="13">
    <source>
        <dbReference type="Proteomes" id="UP000287166"/>
    </source>
</evidence>
<comment type="caution">
    <text evidence="12">The sequence shown here is derived from an EMBL/GenBank/DDBJ whole genome shotgun (WGS) entry which is preliminary data.</text>
</comment>
<dbReference type="Gene3D" id="3.40.50.300">
    <property type="entry name" value="P-loop containing nucleotide triphosphate hydrolases"/>
    <property type="match status" value="3"/>
</dbReference>
<organism evidence="12 13">
    <name type="scientific">Sparassis crispa</name>
    <dbReference type="NCBI Taxonomy" id="139825"/>
    <lineage>
        <taxon>Eukaryota</taxon>
        <taxon>Fungi</taxon>
        <taxon>Dikarya</taxon>
        <taxon>Basidiomycota</taxon>
        <taxon>Agaricomycotina</taxon>
        <taxon>Agaricomycetes</taxon>
        <taxon>Polyporales</taxon>
        <taxon>Sparassidaceae</taxon>
        <taxon>Sparassis</taxon>
    </lineage>
</organism>
<dbReference type="GO" id="GO:0004386">
    <property type="term" value="F:helicase activity"/>
    <property type="evidence" value="ECO:0007669"/>
    <property type="project" value="InterPro"/>
</dbReference>
<reference evidence="12 13" key="1">
    <citation type="journal article" date="2018" name="Sci. Rep.">
        <title>Genome sequence of the cauliflower mushroom Sparassis crispa (Hanabiratake) and its association with beneficial usage.</title>
        <authorList>
            <person name="Kiyama R."/>
            <person name="Furutani Y."/>
            <person name="Kawaguchi K."/>
            <person name="Nakanishi T."/>
        </authorList>
    </citation>
    <scope>NUCLEOTIDE SEQUENCE [LARGE SCALE GENOMIC DNA]</scope>
</reference>
<evidence type="ECO:0000256" key="2">
    <source>
        <dbReference type="ARBA" id="ARBA00022490"/>
    </source>
</evidence>
<evidence type="ECO:0000256" key="8">
    <source>
        <dbReference type="SAM" id="Coils"/>
    </source>
</evidence>
<keyword evidence="3 7" id="KW-0479">Metal-binding</keyword>
<name>A0A401GDN2_9APHY</name>
<dbReference type="InterPro" id="IPR041679">
    <property type="entry name" value="DNA2/NAM7-like_C"/>
</dbReference>
<dbReference type="PANTHER" id="PTHR10887">
    <property type="entry name" value="DNA2/NAM7 HELICASE FAMILY"/>
    <property type="match status" value="1"/>
</dbReference>
<keyword evidence="6" id="KW-0391">Immunity</keyword>
<dbReference type="GeneID" id="38777158"/>
<evidence type="ECO:0000256" key="3">
    <source>
        <dbReference type="ARBA" id="ARBA00022723"/>
    </source>
</evidence>
<feature type="coiled-coil region" evidence="8">
    <location>
        <begin position="1209"/>
        <end position="1241"/>
    </location>
</feature>
<evidence type="ECO:0000259" key="11">
    <source>
        <dbReference type="PROSITE" id="PS51981"/>
    </source>
</evidence>
<dbReference type="CDD" id="cd06008">
    <property type="entry name" value="NF-X1-zinc-finger"/>
    <property type="match status" value="1"/>
</dbReference>
<dbReference type="GO" id="GO:0005737">
    <property type="term" value="C:cytoplasm"/>
    <property type="evidence" value="ECO:0007669"/>
    <property type="project" value="UniProtKB-SubCell"/>
</dbReference>
<dbReference type="InterPro" id="IPR000571">
    <property type="entry name" value="Znf_CCCH"/>
</dbReference>
<comment type="subcellular location">
    <subcellularLocation>
        <location evidence="1">Cytoplasm</location>
    </subcellularLocation>
</comment>
<feature type="region of interest" description="Disordered" evidence="9">
    <location>
        <begin position="882"/>
        <end position="908"/>
    </location>
</feature>
<dbReference type="RefSeq" id="XP_027611154.1">
    <property type="nucleotide sequence ID" value="XM_027755353.1"/>
</dbReference>
<evidence type="ECO:0000259" key="10">
    <source>
        <dbReference type="PROSITE" id="PS50103"/>
    </source>
</evidence>
<sequence length="2166" mass="243351">MYWASGSCGRGFECQYKHERAPNAAASSGPPTVAEEEVEPDFFSAEGLAANVGSVREQRHMLNPSEAHNHVRPFLSVNYHFESAAKVQGFVRILASVNDRNKSWDSAKAQAFLDMVVNGNAILRVGEVLRFEPVNHRIGMAGGVLSFQKGYFPIFEYFASNLVLKSTLHKNINHLYTVIENNYETVHNVIHTCVGGLIREKSWKDSTPNLTSGLQSSLDGVVVFKTLSTVLLQYFNRFKDAIRNHPGIVDLVLDLATWFNTWADDVCASPPRFDDVITSANTNIRNLTIAQLREEITRLQTIVEREAAVANRLRRPAVQTSISSVQRQQALVAQLVQTYDPPGQLRPEGPRHDNDFEDISSIRIAPTHEELLCPVPPYLPVFVHDAPHHHAAHSMERHLDIQFRLLREEMIATIRSSITSINGDLASMWSRTGRKKEKTKLEELLNKKGGAYRSSGYDSVFFQLYTNVEFLPVKAERRDLTVGLLVDTPPGTARDTDVRRRYDYWSHTKRLQGGSLVALIIVSHRQMRIFLGEIKSFNKDIAESSKANNEKIQVRLKFFDAEVELMALRRESMHAEYGSKYAVLLDNSVMFEAVRPFLERLQTIEPTEIPFSRYISRNGALNNDVPVLHARYATAPRFRFNLQCLAKHGQTIPALDISQPDAVTNARQQLRQASHLDPSQVDAVVDTLTREVSLIQGPPGTGKSYTGKEILRILFASGIKPIVLIAYTNHALDHMLSSVLDAGITQNLVRLGSRSSDERIAEYTLDKLEKVAGATEVERTNRRQYAKMKKLEEDMIKVMESIQLPILTWEKIQEYLEIHYPEHADSIETPPYWVQMLTARVWEDEEENGEFATVERKKKQHKVDTGSRTLYGFWRNGQDLQYISPPSPQQPKHKKKRKQAETESVTPATDSSVIEFFTSLGFNAEIPPVPTSARPTDILLNLQEPRVWSMSLDERRRLAGDWEQDIRIMAYHSKLHEYEELRESYKDACQEYNDIKDEARRRLLSKTDLIGCTTTGAAKLTSLLTNIAPRVLMVEEAGQVLEAHILTSLVSSVHHLICIGDPQQLRPSLATYSLSMDSERGNELYKFDRSLMERLSNAGMPMSQINVQRRMRPEISHYIRTILYKNLEDNDVVQHYPRVQGMQRNVYFLSHIKPESGAEDSVSKFNMYEVEMIRDLVLYFLKQGPYSGPGDIAVLCAYLGQLQKVRAALRDLKISVALDERDQEQLERQGLEEEGTEYEEVIVAQHVRLGTVDIFQGQEAKIVIVSLVRNSGSYETGSASIGFLKSSNRINVALSRAKHGLYILGNASNLRKNPTWSTIVDEMEARDQIGTGFPTICPRHPDQTQVISQPGELNRLSPGGGCLLPCGFRLGCGHICPSSCHAALDNHRSTKCHMPCNRTPCPRSHPCSKHCSDDCGDCEFPMYEVALPCGHVKDKVPCYLLEKLESVKCQKLVRKQLPRCEHSVTVACSQDTTLVQCKEPCGGTLQCCSKTCKSTCNDCQRATAGAAFTVRSTNRINRTSHVAHPCERLLNCQHRCGLDCSQDHHCNTKCSHECRQRCIHHECPKLCSAPCAPCMEPCIWRCAHQTCPVLCGSICTRLPCDEPCTETLECGHPCPSVCGEPCASQKCPLCLPEDRKADIVDFIMQRKLGDLDLSSTDVSERLITLYCGHLFTVETLDGHCRMSEYYEVDPSGRYLAPMAPPINYQTPPTCPTCRGPITALRYGRVTKRATLDILEQNVAGTMSQAIEEISPQVVQLSEALEASQKAAKEMKSVIPSVEEIPDCTAAAAGKANEPLSYDLLNKGAMRIRHGLDPAEATAWFAIVKDLLKAYQRIVAIAVTRGAHVKAYEAALVTLFRLEMDALAADPEKATAAPEPLAMAAVNTKIGQPPHKADTRFQIEAFFFSLELRFTLAQIGVGRIEGIATASTEPDVAKHRGVWCAFVAFVYESCTADAKKAVEMAQRSSASRQAARASVYGLRVMFERFRFQIMMERAEYCRNNRWTNKERGELARRVKDKKKIMALSADSIQKAYICSRPSQSVKELTEELQWFSNNCRSRIDRWEEDCDGLESSLLRDTIYQPVSLQEQEDIVKAFNFTHGGHFYNCENGHTFVITECGGAMQAARCPECHAAIGGTSHNLHQSNTRATEFEEIATRLGSERSPWAWGR</sequence>
<dbReference type="PROSITE" id="PS51981">
    <property type="entry name" value="ZF_RZ"/>
    <property type="match status" value="1"/>
</dbReference>
<dbReference type="EMBL" id="BFAD01000002">
    <property type="protein sequence ID" value="GBE80241.1"/>
    <property type="molecule type" value="Genomic_DNA"/>
</dbReference>
<dbReference type="SUPFAM" id="SSF52540">
    <property type="entry name" value="P-loop containing nucleoside triphosphate hydrolases"/>
    <property type="match status" value="1"/>
</dbReference>
<feature type="coiled-coil region" evidence="8">
    <location>
        <begin position="975"/>
        <end position="1002"/>
    </location>
</feature>
<dbReference type="InterPro" id="IPR047187">
    <property type="entry name" value="SF1_C_Upf1"/>
</dbReference>
<dbReference type="InterPro" id="IPR027417">
    <property type="entry name" value="P-loop_NTPase"/>
</dbReference>
<feature type="domain" description="RZ-type" evidence="11">
    <location>
        <begin position="2081"/>
        <end position="2154"/>
    </location>
</feature>
<feature type="zinc finger region" description="C3H1-type" evidence="7">
    <location>
        <begin position="1"/>
        <end position="21"/>
    </location>
</feature>
<evidence type="ECO:0000313" key="12">
    <source>
        <dbReference type="EMBL" id="GBE80241.1"/>
    </source>
</evidence>
<dbReference type="Proteomes" id="UP000287166">
    <property type="component" value="Unassembled WGS sequence"/>
</dbReference>
<evidence type="ECO:0000256" key="6">
    <source>
        <dbReference type="ARBA" id="ARBA00022859"/>
    </source>
</evidence>
<proteinExistence type="predicted"/>
<dbReference type="Pfam" id="PF13086">
    <property type="entry name" value="AAA_11"/>
    <property type="match status" value="1"/>
</dbReference>
<dbReference type="GO" id="GO:0008270">
    <property type="term" value="F:zinc ion binding"/>
    <property type="evidence" value="ECO:0007669"/>
    <property type="project" value="UniProtKB-KW"/>
</dbReference>
<dbReference type="Pfam" id="PF13087">
    <property type="entry name" value="AAA_12"/>
    <property type="match status" value="1"/>
</dbReference>
<evidence type="ECO:0000256" key="1">
    <source>
        <dbReference type="ARBA" id="ARBA00004496"/>
    </source>
</evidence>
<evidence type="ECO:0000256" key="4">
    <source>
        <dbReference type="ARBA" id="ARBA00022771"/>
    </source>
</evidence>
<dbReference type="Pfam" id="PF20173">
    <property type="entry name" value="ZnF_RZ-type"/>
    <property type="match status" value="1"/>
</dbReference>
<evidence type="ECO:0000256" key="9">
    <source>
        <dbReference type="SAM" id="MobiDB-lite"/>
    </source>
</evidence>
<evidence type="ECO:0000256" key="7">
    <source>
        <dbReference type="PROSITE-ProRule" id="PRU00723"/>
    </source>
</evidence>
<dbReference type="GO" id="GO:0031048">
    <property type="term" value="P:regulatory ncRNA-mediated heterochromatin formation"/>
    <property type="evidence" value="ECO:0007669"/>
    <property type="project" value="TreeGrafter"/>
</dbReference>
<dbReference type="InParanoid" id="A0A401GDN2"/>
<dbReference type="InterPro" id="IPR045055">
    <property type="entry name" value="DNA2/NAM7-like"/>
</dbReference>
<keyword evidence="8" id="KW-0175">Coiled coil</keyword>
<keyword evidence="4 7" id="KW-0863">Zinc-finger</keyword>
<dbReference type="InterPro" id="IPR041677">
    <property type="entry name" value="DNA2/NAM7_AAA_11"/>
</dbReference>
<dbReference type="STRING" id="139825.A0A401GDN2"/>
<dbReference type="GO" id="GO:0002376">
    <property type="term" value="P:immune system process"/>
    <property type="evidence" value="ECO:0007669"/>
    <property type="project" value="UniProtKB-KW"/>
</dbReference>
<keyword evidence="5 7" id="KW-0862">Zinc</keyword>
<dbReference type="PROSITE" id="PS50103">
    <property type="entry name" value="ZF_C3H1"/>
    <property type="match status" value="1"/>
</dbReference>
<protein>
    <submittedName>
        <fullName evidence="12">Uncharacterized protein</fullName>
    </submittedName>
</protein>
<evidence type="ECO:0000256" key="5">
    <source>
        <dbReference type="ARBA" id="ARBA00022833"/>
    </source>
</evidence>
<keyword evidence="2" id="KW-0963">Cytoplasm</keyword>